<name>A0AAW0MQR8_9GOBI</name>
<protein>
    <submittedName>
        <fullName evidence="2">Uncharacterized protein</fullName>
    </submittedName>
</protein>
<organism evidence="2 3">
    <name type="scientific">Mugilogobius chulae</name>
    <name type="common">yellowstripe goby</name>
    <dbReference type="NCBI Taxonomy" id="88201"/>
    <lineage>
        <taxon>Eukaryota</taxon>
        <taxon>Metazoa</taxon>
        <taxon>Chordata</taxon>
        <taxon>Craniata</taxon>
        <taxon>Vertebrata</taxon>
        <taxon>Euteleostomi</taxon>
        <taxon>Actinopterygii</taxon>
        <taxon>Neopterygii</taxon>
        <taxon>Teleostei</taxon>
        <taxon>Neoteleostei</taxon>
        <taxon>Acanthomorphata</taxon>
        <taxon>Gobiaria</taxon>
        <taxon>Gobiiformes</taxon>
        <taxon>Gobioidei</taxon>
        <taxon>Gobiidae</taxon>
        <taxon>Gobionellinae</taxon>
        <taxon>Mugilogobius</taxon>
    </lineage>
</organism>
<evidence type="ECO:0000313" key="2">
    <source>
        <dbReference type="EMBL" id="KAK7879144.1"/>
    </source>
</evidence>
<evidence type="ECO:0000256" key="1">
    <source>
        <dbReference type="SAM" id="Coils"/>
    </source>
</evidence>
<feature type="coiled-coil region" evidence="1">
    <location>
        <begin position="54"/>
        <end position="88"/>
    </location>
</feature>
<sequence>MDETRMEGLSTTDSAQGTRNNIDISNTLIFAAMERIERLQEETLKCTQSVENTVKEVKTTLDGMETRLEKVTTRMQTLEATVATLQEENAALWEKCNELEAYRRHWNLRVSGIPEKAGEDTRRLIIDLFGQVSPASKDLLALSVDIRHQLQRAVIQPQHHCALYVQSPTRSDLELDATSERGSQVEQARKEGKKAGFREAFAYIDGWRLSFIVWPRFNLRLTLERTLERLNGQGSDQLSGLEDWLYLEEEIWTHSTCLISSVQREDEERGISDSPLNQLDPPH</sequence>
<comment type="caution">
    <text evidence="2">The sequence shown here is derived from an EMBL/GenBank/DDBJ whole genome shotgun (WGS) entry which is preliminary data.</text>
</comment>
<accession>A0AAW0MQR8</accession>
<gene>
    <name evidence="2" type="ORF">WMY93_034074</name>
</gene>
<keyword evidence="1" id="KW-0175">Coiled coil</keyword>
<dbReference type="EMBL" id="JBBPFD010000346">
    <property type="protein sequence ID" value="KAK7879144.1"/>
    <property type="molecule type" value="Genomic_DNA"/>
</dbReference>
<keyword evidence="3" id="KW-1185">Reference proteome</keyword>
<proteinExistence type="predicted"/>
<dbReference type="AlphaFoldDB" id="A0AAW0MQR8"/>
<dbReference type="Gene3D" id="1.20.5.170">
    <property type="match status" value="1"/>
</dbReference>
<evidence type="ECO:0000313" key="3">
    <source>
        <dbReference type="Proteomes" id="UP001460270"/>
    </source>
</evidence>
<reference evidence="3" key="1">
    <citation type="submission" date="2024-04" db="EMBL/GenBank/DDBJ databases">
        <title>Salinicola lusitanus LLJ914,a marine bacterium isolated from the Okinawa Trough.</title>
        <authorList>
            <person name="Li J."/>
        </authorList>
    </citation>
    <scope>NUCLEOTIDE SEQUENCE [LARGE SCALE GENOMIC DNA]</scope>
</reference>
<dbReference type="Proteomes" id="UP001460270">
    <property type="component" value="Unassembled WGS sequence"/>
</dbReference>